<gene>
    <name evidence="1" type="ORF">EFBL_1852</name>
</gene>
<keyword evidence="2" id="KW-1185">Reference proteome</keyword>
<evidence type="ECO:0008006" key="3">
    <source>
        <dbReference type="Google" id="ProtNLM"/>
    </source>
</evidence>
<dbReference type="Proteomes" id="UP000217785">
    <property type="component" value="Unassembled WGS sequence"/>
</dbReference>
<dbReference type="AlphaFoldDB" id="A0A292YM27"/>
<protein>
    <recommendedName>
        <fullName evidence="3">DNA alkylation repair protein</fullName>
    </recommendedName>
</protein>
<organism evidence="1 2">
    <name type="scientific">Effusibacillus lacus</name>
    <dbReference type="NCBI Taxonomy" id="1348429"/>
    <lineage>
        <taxon>Bacteria</taxon>
        <taxon>Bacillati</taxon>
        <taxon>Bacillota</taxon>
        <taxon>Bacilli</taxon>
        <taxon>Bacillales</taxon>
        <taxon>Alicyclobacillaceae</taxon>
        <taxon>Effusibacillus</taxon>
    </lineage>
</organism>
<evidence type="ECO:0000313" key="1">
    <source>
        <dbReference type="EMBL" id="GAX90226.1"/>
    </source>
</evidence>
<name>A0A292YM27_9BACL</name>
<comment type="caution">
    <text evidence="1">The sequence shown here is derived from an EMBL/GenBank/DDBJ whole genome shotgun (WGS) entry which is preliminary data.</text>
</comment>
<dbReference type="EMBL" id="BDUF01000053">
    <property type="protein sequence ID" value="GAX90226.1"/>
    <property type="molecule type" value="Genomic_DNA"/>
</dbReference>
<proteinExistence type="predicted"/>
<evidence type="ECO:0000313" key="2">
    <source>
        <dbReference type="Proteomes" id="UP000217785"/>
    </source>
</evidence>
<accession>A0A292YM27</accession>
<dbReference type="OrthoDB" id="2382008at2"/>
<dbReference type="RefSeq" id="WP_096181938.1">
    <property type="nucleotide sequence ID" value="NZ_BDUF01000053.1"/>
</dbReference>
<sequence>MNTPYQCPACRSNRSRFAILEQVPLYVKLDPDSGQILKQYANAFELEPFHVPYQGTPRRVHCGVCGLIDDEQKFVATARTQPRVPQ</sequence>
<reference evidence="2" key="1">
    <citation type="submission" date="2017-07" db="EMBL/GenBank/DDBJ databases">
        <title>Draft genome sequence of Effusibacillus lacus strain skLN1.</title>
        <authorList>
            <person name="Watanabe M."/>
            <person name="Kojima H."/>
            <person name="Fukui M."/>
        </authorList>
    </citation>
    <scope>NUCLEOTIDE SEQUENCE [LARGE SCALE GENOMIC DNA]</scope>
    <source>
        <strain evidence="2">skLN1</strain>
    </source>
</reference>